<evidence type="ECO:0000259" key="1">
    <source>
        <dbReference type="PROSITE" id="PS51702"/>
    </source>
</evidence>
<protein>
    <recommendedName>
        <fullName evidence="1">HTH Mu-type domain-containing protein</fullName>
    </recommendedName>
</protein>
<dbReference type="InterPro" id="IPR036388">
    <property type="entry name" value="WH-like_DNA-bd_sf"/>
</dbReference>
<gene>
    <name evidence="2" type="ordered locus">ETAE_0050</name>
</gene>
<sequence>MKYFMVKDAQNSSGRVRTGSEEENDWLTAEQFAKAEIEGMPGTAKGVRLRLEKLAELHPEIRRKRTRGKGFVYHISAAGMSLKSEREAVKLPSDDKLSLWIQLFRTMSPASRDRMLKLALAQVAEDLEQGQSSASQK</sequence>
<dbReference type="PROSITE" id="PS51702">
    <property type="entry name" value="HTH_MU"/>
    <property type="match status" value="1"/>
</dbReference>
<name>A0AAU8PKF5_EDWPI</name>
<dbReference type="InterPro" id="IPR003314">
    <property type="entry name" value="Mu-type_HTH"/>
</dbReference>
<dbReference type="AlphaFoldDB" id="A0AAU8PKF5"/>
<dbReference type="EMBL" id="CP001135">
    <property type="protein sequence ID" value="ACY82897.1"/>
    <property type="molecule type" value="Genomic_DNA"/>
</dbReference>
<dbReference type="Proteomes" id="UP000002634">
    <property type="component" value="Chromosome"/>
</dbReference>
<evidence type="ECO:0000313" key="2">
    <source>
        <dbReference type="EMBL" id="ACY82897.1"/>
    </source>
</evidence>
<evidence type="ECO:0000313" key="3">
    <source>
        <dbReference type="Proteomes" id="UP000002634"/>
    </source>
</evidence>
<dbReference type="Gene3D" id="1.10.10.10">
    <property type="entry name" value="Winged helix-like DNA-binding domain superfamily/Winged helix DNA-binding domain"/>
    <property type="match status" value="1"/>
</dbReference>
<proteinExistence type="predicted"/>
<dbReference type="KEGG" id="etr:ETAE_0050"/>
<feature type="domain" description="HTH Mu-type" evidence="1">
    <location>
        <begin position="25"/>
        <end position="94"/>
    </location>
</feature>
<accession>A0AAU8PKF5</accession>
<dbReference type="GO" id="GO:0003677">
    <property type="term" value="F:DNA binding"/>
    <property type="evidence" value="ECO:0007669"/>
    <property type="project" value="InterPro"/>
</dbReference>
<organism evidence="2 3">
    <name type="scientific">Edwardsiella piscicida</name>
    <dbReference type="NCBI Taxonomy" id="1263550"/>
    <lineage>
        <taxon>Bacteria</taxon>
        <taxon>Pseudomonadati</taxon>
        <taxon>Pseudomonadota</taxon>
        <taxon>Gammaproteobacteria</taxon>
        <taxon>Enterobacterales</taxon>
        <taxon>Hafniaceae</taxon>
        <taxon>Edwardsiella</taxon>
    </lineage>
</organism>
<keyword evidence="3" id="KW-1185">Reference proteome</keyword>
<reference evidence="2 3" key="1">
    <citation type="journal article" date="2009" name="PLoS ONE">
        <title>Genome sequence of the versatile fish pathogen Edwardsiella tarda provides insights into its adaptation to broad host ranges and intracellular niches.</title>
        <authorList>
            <person name="Wang Q."/>
            <person name="Yang M."/>
            <person name="Xiao J."/>
            <person name="Wu H."/>
            <person name="Wang X."/>
            <person name="Lv Y."/>
            <person name="Xu L."/>
            <person name="Zheng H."/>
            <person name="Wang S."/>
            <person name="Zhao G."/>
            <person name="Liu Q."/>
            <person name="Zhang Y."/>
        </authorList>
    </citation>
    <scope>NUCLEOTIDE SEQUENCE [LARGE SCALE GENOMIC DNA]</scope>
    <source>
        <strain evidence="3">EIB202 / CCTCC M208068</strain>
    </source>
</reference>